<dbReference type="Pfam" id="PF01764">
    <property type="entry name" value="Lipase_3"/>
    <property type="match status" value="1"/>
</dbReference>
<evidence type="ECO:0000256" key="6">
    <source>
        <dbReference type="ARBA" id="ARBA00022946"/>
    </source>
</evidence>
<keyword evidence="8" id="KW-0443">Lipid metabolism</keyword>
<evidence type="ECO:0000259" key="10">
    <source>
        <dbReference type="Pfam" id="PF01764"/>
    </source>
</evidence>
<organism evidence="11 12">
    <name type="scientific">Lithospermum erythrorhizon</name>
    <name type="common">Purple gromwell</name>
    <name type="synonym">Lithospermum officinale var. erythrorhizon</name>
    <dbReference type="NCBI Taxonomy" id="34254"/>
    <lineage>
        <taxon>Eukaryota</taxon>
        <taxon>Viridiplantae</taxon>
        <taxon>Streptophyta</taxon>
        <taxon>Embryophyta</taxon>
        <taxon>Tracheophyta</taxon>
        <taxon>Spermatophyta</taxon>
        <taxon>Magnoliopsida</taxon>
        <taxon>eudicotyledons</taxon>
        <taxon>Gunneridae</taxon>
        <taxon>Pentapetalae</taxon>
        <taxon>asterids</taxon>
        <taxon>lamiids</taxon>
        <taxon>Boraginales</taxon>
        <taxon>Boraginaceae</taxon>
        <taxon>Boraginoideae</taxon>
        <taxon>Lithospermeae</taxon>
        <taxon>Lithospermum</taxon>
    </lineage>
</organism>
<dbReference type="PANTHER" id="PTHR31403:SF2">
    <property type="entry name" value="PHOSPHOLIPASE A1-IBETA2, CHLOROPLASTIC"/>
    <property type="match status" value="1"/>
</dbReference>
<name>A0AAV3NU31_LITER</name>
<gene>
    <name evidence="11" type="ORF">LIER_03486</name>
</gene>
<dbReference type="SUPFAM" id="SSF53474">
    <property type="entry name" value="alpha/beta-Hydrolases"/>
    <property type="match status" value="1"/>
</dbReference>
<dbReference type="Proteomes" id="UP001454036">
    <property type="component" value="Unassembled WGS sequence"/>
</dbReference>
<keyword evidence="3" id="KW-0150">Chloroplast</keyword>
<evidence type="ECO:0000256" key="8">
    <source>
        <dbReference type="ARBA" id="ARBA00023098"/>
    </source>
</evidence>
<evidence type="ECO:0000256" key="1">
    <source>
        <dbReference type="ARBA" id="ARBA00004229"/>
    </source>
</evidence>
<dbReference type="InterPro" id="IPR029058">
    <property type="entry name" value="AB_hydrolase_fold"/>
</dbReference>
<dbReference type="InterPro" id="IPR002921">
    <property type="entry name" value="Fungal_lipase-type"/>
</dbReference>
<evidence type="ECO:0000256" key="4">
    <source>
        <dbReference type="ARBA" id="ARBA00022640"/>
    </source>
</evidence>
<comment type="caution">
    <text evidence="11">The sequence shown here is derived from an EMBL/GenBank/DDBJ whole genome shotgun (WGS) entry which is preliminary data.</text>
</comment>
<reference evidence="11 12" key="1">
    <citation type="submission" date="2024-01" db="EMBL/GenBank/DDBJ databases">
        <title>The complete chloroplast genome sequence of Lithospermum erythrorhizon: insights into the phylogenetic relationship among Boraginaceae species and the maternal lineages of purple gromwells.</title>
        <authorList>
            <person name="Okada T."/>
            <person name="Watanabe K."/>
        </authorList>
    </citation>
    <scope>NUCLEOTIDE SEQUENCE [LARGE SCALE GENOMIC DNA]</scope>
</reference>
<dbReference type="CDD" id="cd00519">
    <property type="entry name" value="Lipase_3"/>
    <property type="match status" value="1"/>
</dbReference>
<dbReference type="PANTHER" id="PTHR31403">
    <property type="entry name" value="PHOSPHOLIPASE A1-IBETA2, CHLOROPLASTIC"/>
    <property type="match status" value="1"/>
</dbReference>
<feature type="domain" description="Fungal lipase-type" evidence="10">
    <location>
        <begin position="253"/>
        <end position="400"/>
    </location>
</feature>
<keyword evidence="7" id="KW-0442">Lipid degradation</keyword>
<evidence type="ECO:0000256" key="9">
    <source>
        <dbReference type="SAM" id="MobiDB-lite"/>
    </source>
</evidence>
<keyword evidence="5" id="KW-0378">Hydrolase</keyword>
<proteinExistence type="inferred from homology"/>
<dbReference type="GO" id="GO:0016042">
    <property type="term" value="P:lipid catabolic process"/>
    <property type="evidence" value="ECO:0007669"/>
    <property type="project" value="UniProtKB-KW"/>
</dbReference>
<accession>A0AAV3NU31</accession>
<dbReference type="GO" id="GO:0009507">
    <property type="term" value="C:chloroplast"/>
    <property type="evidence" value="ECO:0007669"/>
    <property type="project" value="UniProtKB-SubCell"/>
</dbReference>
<evidence type="ECO:0000256" key="2">
    <source>
        <dbReference type="ARBA" id="ARBA00010701"/>
    </source>
</evidence>
<evidence type="ECO:0000313" key="11">
    <source>
        <dbReference type="EMBL" id="GAA0142636.1"/>
    </source>
</evidence>
<keyword evidence="6" id="KW-0809">Transit peptide</keyword>
<protein>
    <submittedName>
        <fullName evidence="11">Phospholipase</fullName>
    </submittedName>
</protein>
<dbReference type="GO" id="GO:0047714">
    <property type="term" value="F:galactolipase activity"/>
    <property type="evidence" value="ECO:0007669"/>
    <property type="project" value="UniProtKB-ARBA"/>
</dbReference>
<dbReference type="Gene3D" id="3.40.50.1820">
    <property type="entry name" value="alpha/beta hydrolase"/>
    <property type="match status" value="1"/>
</dbReference>
<sequence>MMQIGSSLPPHNLNVFQARRTTFTCNSSARPPLSSRSAKPMNNLQVKKHLLNLEKMLQKNDDQEHPDATIEKEARKGSEGNRARTLLEGLNLANFLTERKAAEEMSPRHLNKLQRLLSKSNVEYSPRNILGSKWREYHGCNDWNGMLDPLDENLRREVVRYGEFIQAAYHCFHSSPATTVADESMEPRHVALLDRSYKVTKSLYATSSIGLPKWVDDVAPDLGWMTQRSSWIGYVAVCDDQTEIQRMGRRDIVIALRGTATCLEWGENVRDFLVSNSEENDSSQGQPKVECGFQSLFKTQGDHMSSLAQSVIGEVERLMEQYKGETLSITITGHSLGAALSLLVADEISTCISDAPHVAVFSFGGPRVGNRSFANRLNDNNVKVLRIVNNQDVITRVPGMFVSEELDKKLRSSSGAEKVLNMLDNMPWAYSHVGTELRVDTKKSPFLKPNADVSCCHDLEAYLHLVDGYLASNCPFRANAKRSLSKLLNEQKSNIKKLYTNKGKGLTLNLENENMSLMSSCLPSPS</sequence>
<dbReference type="EMBL" id="BAABME010000419">
    <property type="protein sequence ID" value="GAA0142636.1"/>
    <property type="molecule type" value="Genomic_DNA"/>
</dbReference>
<evidence type="ECO:0000256" key="5">
    <source>
        <dbReference type="ARBA" id="ARBA00022801"/>
    </source>
</evidence>
<dbReference type="GO" id="GO:0008970">
    <property type="term" value="F:phospholipase A1 activity"/>
    <property type="evidence" value="ECO:0007669"/>
    <property type="project" value="UniProtKB-ARBA"/>
</dbReference>
<comment type="subcellular location">
    <subcellularLocation>
        <location evidence="1">Plastid</location>
        <location evidence="1">Chloroplast</location>
    </subcellularLocation>
</comment>
<evidence type="ECO:0000313" key="12">
    <source>
        <dbReference type="Proteomes" id="UP001454036"/>
    </source>
</evidence>
<evidence type="ECO:0000256" key="3">
    <source>
        <dbReference type="ARBA" id="ARBA00022528"/>
    </source>
</evidence>
<dbReference type="AlphaFoldDB" id="A0AAV3NU31"/>
<evidence type="ECO:0000256" key="7">
    <source>
        <dbReference type="ARBA" id="ARBA00022963"/>
    </source>
</evidence>
<keyword evidence="12" id="KW-1185">Reference proteome</keyword>
<comment type="similarity">
    <text evidence="2">Belongs to the AB hydrolase superfamily. Lipase family.</text>
</comment>
<keyword evidence="4" id="KW-0934">Plastid</keyword>
<feature type="region of interest" description="Disordered" evidence="9">
    <location>
        <begin position="59"/>
        <end position="82"/>
    </location>
</feature>